<dbReference type="InterPro" id="IPR050936">
    <property type="entry name" value="AP-1-like"/>
</dbReference>
<dbReference type="GO" id="GO:0001228">
    <property type="term" value="F:DNA-binding transcription activator activity, RNA polymerase II-specific"/>
    <property type="evidence" value="ECO:0007669"/>
    <property type="project" value="TreeGrafter"/>
</dbReference>
<dbReference type="GO" id="GO:0000976">
    <property type="term" value="F:transcription cis-regulatory region binding"/>
    <property type="evidence" value="ECO:0007669"/>
    <property type="project" value="InterPro"/>
</dbReference>
<feature type="coiled-coil region" evidence="3">
    <location>
        <begin position="130"/>
        <end position="185"/>
    </location>
</feature>
<evidence type="ECO:0000256" key="1">
    <source>
        <dbReference type="ARBA" id="ARBA00004123"/>
    </source>
</evidence>
<keyword evidence="2" id="KW-0539">Nucleus</keyword>
<evidence type="ECO:0000313" key="7">
    <source>
        <dbReference type="Proteomes" id="UP000042958"/>
    </source>
</evidence>
<evidence type="ECO:0000313" key="6">
    <source>
        <dbReference type="EMBL" id="CEJ56451.1"/>
    </source>
</evidence>
<evidence type="ECO:0000256" key="3">
    <source>
        <dbReference type="SAM" id="Coils"/>
    </source>
</evidence>
<dbReference type="PANTHER" id="PTHR40621">
    <property type="entry name" value="TRANSCRIPTION FACTOR KAPC-RELATED"/>
    <property type="match status" value="1"/>
</dbReference>
<accession>A0A0F7TKQ5</accession>
<dbReference type="Gene3D" id="1.20.5.170">
    <property type="match status" value="1"/>
</dbReference>
<dbReference type="Proteomes" id="UP000042958">
    <property type="component" value="Unassembled WGS sequence"/>
</dbReference>
<dbReference type="CDD" id="cd14688">
    <property type="entry name" value="bZIP_YAP"/>
    <property type="match status" value="1"/>
</dbReference>
<dbReference type="EMBL" id="CDHK01000002">
    <property type="protein sequence ID" value="CEJ56451.1"/>
    <property type="molecule type" value="Genomic_DNA"/>
</dbReference>
<dbReference type="Pfam" id="PF00170">
    <property type="entry name" value="bZIP_1"/>
    <property type="match status" value="1"/>
</dbReference>
<evidence type="ECO:0000259" key="5">
    <source>
        <dbReference type="PROSITE" id="PS50217"/>
    </source>
</evidence>
<dbReference type="InterPro" id="IPR004827">
    <property type="entry name" value="bZIP"/>
</dbReference>
<keyword evidence="7" id="KW-1185">Reference proteome</keyword>
<reference evidence="7" key="1">
    <citation type="journal article" date="2015" name="Genome Announc.">
        <title>Draft genome sequence of the fungus Penicillium brasilianum MG11.</title>
        <authorList>
            <person name="Horn F."/>
            <person name="Linde J."/>
            <person name="Mattern D.J."/>
            <person name="Walther G."/>
            <person name="Guthke R."/>
            <person name="Brakhage A.A."/>
            <person name="Valiante V."/>
        </authorList>
    </citation>
    <scope>NUCLEOTIDE SEQUENCE [LARGE SCALE GENOMIC DNA]</scope>
    <source>
        <strain evidence="7">MG11</strain>
    </source>
</reference>
<gene>
    <name evidence="6" type="ORF">PMG11_02657</name>
</gene>
<dbReference type="SUPFAM" id="SSF57959">
    <property type="entry name" value="Leucine zipper domain"/>
    <property type="match status" value="1"/>
</dbReference>
<feature type="region of interest" description="Disordered" evidence="4">
    <location>
        <begin position="65"/>
        <end position="114"/>
    </location>
</feature>
<dbReference type="AlphaFoldDB" id="A0A0F7TKQ5"/>
<name>A0A0F7TKQ5_PENBI</name>
<dbReference type="PROSITE" id="PS00036">
    <property type="entry name" value="BZIP_BASIC"/>
    <property type="match status" value="1"/>
</dbReference>
<dbReference type="SMART" id="SM00338">
    <property type="entry name" value="BRLZ"/>
    <property type="match status" value="1"/>
</dbReference>
<feature type="domain" description="BZIP" evidence="5">
    <location>
        <begin position="112"/>
        <end position="175"/>
    </location>
</feature>
<organism evidence="6 7">
    <name type="scientific">Penicillium brasilianum</name>
    <dbReference type="NCBI Taxonomy" id="104259"/>
    <lineage>
        <taxon>Eukaryota</taxon>
        <taxon>Fungi</taxon>
        <taxon>Dikarya</taxon>
        <taxon>Ascomycota</taxon>
        <taxon>Pezizomycotina</taxon>
        <taxon>Eurotiomycetes</taxon>
        <taxon>Eurotiomycetidae</taxon>
        <taxon>Eurotiales</taxon>
        <taxon>Aspergillaceae</taxon>
        <taxon>Penicillium</taxon>
    </lineage>
</organism>
<proteinExistence type="predicted"/>
<dbReference type="PANTHER" id="PTHR40621:SF6">
    <property type="entry name" value="AP-1-LIKE TRANSCRIPTION FACTOR YAP1-RELATED"/>
    <property type="match status" value="1"/>
</dbReference>
<protein>
    <recommendedName>
        <fullName evidence="5">BZIP domain-containing protein</fullName>
    </recommendedName>
</protein>
<dbReference type="GO" id="GO:0090575">
    <property type="term" value="C:RNA polymerase II transcription regulator complex"/>
    <property type="evidence" value="ECO:0007669"/>
    <property type="project" value="TreeGrafter"/>
</dbReference>
<dbReference type="OrthoDB" id="4363243at2759"/>
<evidence type="ECO:0000256" key="4">
    <source>
        <dbReference type="SAM" id="MobiDB-lite"/>
    </source>
</evidence>
<dbReference type="PROSITE" id="PS50217">
    <property type="entry name" value="BZIP"/>
    <property type="match status" value="1"/>
</dbReference>
<feature type="compositionally biased region" description="Polar residues" evidence="4">
    <location>
        <begin position="98"/>
        <end position="110"/>
    </location>
</feature>
<evidence type="ECO:0000256" key="2">
    <source>
        <dbReference type="ARBA" id="ARBA00023242"/>
    </source>
</evidence>
<sequence length="239" mass="27472">MDIMDQYYWHSQRTDSLPLESPEIPRAEGNDPSLQLLYPLQNQVIEHQFSKQARSRLSINEINTGDLKHGFTSPTSTKSASPEMYFDPSAFSDRQDSNSDGSRSNLSTQEDGQKLVNRRIQNRAAQRRFRERRDEQNKILQAKLNELQEEHRKLSDELSQKSKEVGSLKTENEALKSEVENLRQRWRSILLLLKRPKSLQLLSMLVGGEEDPDDSGSGISDLDRYLRCLDALTLPNEKA</sequence>
<comment type="subcellular location">
    <subcellularLocation>
        <location evidence="1">Nucleus</location>
    </subcellularLocation>
</comment>
<dbReference type="InterPro" id="IPR046347">
    <property type="entry name" value="bZIP_sf"/>
</dbReference>
<keyword evidence="3" id="KW-0175">Coiled coil</keyword>